<sequence length="135" mass="15701">MLVTYLIRHQLLETTRREDNMSDKYPAGEFLSALFLYARDFNYNHLVFEANRFKVSVNLVRRSNTYGNAELFYASADPKSFAPVMSAINQAIEVAELEGDLQAKVQTPNLERKEQIFQFKLREFGHGRYQLDLSI</sequence>
<protein>
    <submittedName>
        <fullName evidence="1">Uncharacterized protein</fullName>
    </submittedName>
</protein>
<reference evidence="1" key="1">
    <citation type="journal article" date="2015" name="BMC Genomics">
        <title>Comparative genomics of Fructobacillus spp. and Leuconostoc spp. reveals niche-specific evolution of Fructobacillus spp.</title>
        <authorList>
            <person name="Endo A."/>
            <person name="Tanizawa Y."/>
            <person name="Tanaka N."/>
            <person name="Maeno S."/>
            <person name="Kumar H."/>
            <person name="Shiwa Y."/>
            <person name="Okada S."/>
            <person name="Yoshikawa H."/>
            <person name="Dicks L."/>
            <person name="Nakagawa J."/>
            <person name="Arita M."/>
        </authorList>
    </citation>
    <scope>NUCLEOTIDE SEQUENCE [LARGE SCALE GENOMIC DNA]</scope>
    <source>
        <strain evidence="1">F214-1</strain>
    </source>
</reference>
<dbReference type="AlphaFoldDB" id="A0A3F3HGU3"/>
<accession>A0A3F3HGU3</accession>
<dbReference type="STRING" id="709323.GCA_001047135_01106"/>
<name>A0A3F3HGU3_9LACO</name>
<evidence type="ECO:0000313" key="1">
    <source>
        <dbReference type="EMBL" id="GAP04553.1"/>
    </source>
</evidence>
<proteinExistence type="predicted"/>
<dbReference type="Proteomes" id="UP000064514">
    <property type="component" value="Unassembled WGS sequence"/>
</dbReference>
<gene>
    <name evidence="1" type="ORF">FTRO_0060090</name>
</gene>
<dbReference type="EMBL" id="DF968083">
    <property type="protein sequence ID" value="GAP04553.1"/>
    <property type="molecule type" value="Genomic_DNA"/>
</dbReference>
<organism evidence="1">
    <name type="scientific">Fructobacillus tropaeoli</name>
    <dbReference type="NCBI Taxonomy" id="709323"/>
    <lineage>
        <taxon>Bacteria</taxon>
        <taxon>Bacillati</taxon>
        <taxon>Bacillota</taxon>
        <taxon>Bacilli</taxon>
        <taxon>Lactobacillales</taxon>
        <taxon>Lactobacillaceae</taxon>
        <taxon>Fructobacillus</taxon>
    </lineage>
</organism>